<organism evidence="3 4">
    <name type="scientific">Datura stramonium</name>
    <name type="common">Jimsonweed</name>
    <name type="synonym">Common thornapple</name>
    <dbReference type="NCBI Taxonomy" id="4076"/>
    <lineage>
        <taxon>Eukaryota</taxon>
        <taxon>Viridiplantae</taxon>
        <taxon>Streptophyta</taxon>
        <taxon>Embryophyta</taxon>
        <taxon>Tracheophyta</taxon>
        <taxon>Spermatophyta</taxon>
        <taxon>Magnoliopsida</taxon>
        <taxon>eudicotyledons</taxon>
        <taxon>Gunneridae</taxon>
        <taxon>Pentapetalae</taxon>
        <taxon>asterids</taxon>
        <taxon>lamiids</taxon>
        <taxon>Solanales</taxon>
        <taxon>Solanaceae</taxon>
        <taxon>Solanoideae</taxon>
        <taxon>Datureae</taxon>
        <taxon>Datura</taxon>
    </lineage>
</organism>
<feature type="coiled-coil region" evidence="1">
    <location>
        <begin position="48"/>
        <end position="107"/>
    </location>
</feature>
<feature type="compositionally biased region" description="Polar residues" evidence="2">
    <location>
        <begin position="354"/>
        <end position="375"/>
    </location>
</feature>
<comment type="caution">
    <text evidence="3">The sequence shown here is derived from an EMBL/GenBank/DDBJ whole genome shotgun (WGS) entry which is preliminary data.</text>
</comment>
<feature type="compositionally biased region" description="Basic residues" evidence="2">
    <location>
        <begin position="248"/>
        <end position="258"/>
    </location>
</feature>
<sequence length="551" mass="61673">MEDVKKAYAEIILNMAKEAAARVIASEKKALKFQQDLHSTKEEALRMLLRLKLMIDAKTNEAESLSQNQQRRIDELEAQLNEAEGMIIDLRAELHDVHEQLNEAKNKHHHHLRPHAKEDLVCRNCIVAKSNLNNSESLKFPTALGSNVCKSADISDITLGNYSKDNLNEPEIYQNGWCAIEMSLADERLHSGDDPNFPIKTTQVTEPNGRDSGAQIMPLSNAKKVENFIGEEPLKGHPSKQRSYTFQGKRRRKARYGKTKSSSCKVRCNKLMLSQRPSPAISRSARCLHTGTYCDCPDSPSTNNERKNVAGSPFIWGKEEPQNKGLTIAVARRSLRKRRVKYLDDSCPVSLSHSSYSNQLMRPGQQSPSFPNRKSNAVECTVKSTKLGGEGGIKEGTGFLAASSGFTSENKMYRKFACADNDGHEDKELIDVSVMVEEGDGQPLLNFGMLPVESVVADAKASEGSKESPLQCNNKTPLKYRFSRKRKKDNLLNPNENPSPKSSMKKRSSEIENIDPRLQDSKLLNDSPLRSKQLVQVAHQLISLSGRSWWQ</sequence>
<evidence type="ECO:0000313" key="4">
    <source>
        <dbReference type="Proteomes" id="UP000823775"/>
    </source>
</evidence>
<evidence type="ECO:0000313" key="3">
    <source>
        <dbReference type="EMBL" id="MCE0482476.1"/>
    </source>
</evidence>
<feature type="region of interest" description="Disordered" evidence="2">
    <location>
        <begin position="354"/>
        <end position="376"/>
    </location>
</feature>
<keyword evidence="1" id="KW-0175">Coiled coil</keyword>
<dbReference type="EMBL" id="JACEIK010005947">
    <property type="protein sequence ID" value="MCE0482476.1"/>
    <property type="molecule type" value="Genomic_DNA"/>
</dbReference>
<feature type="region of interest" description="Disordered" evidence="2">
    <location>
        <begin position="461"/>
        <end position="525"/>
    </location>
</feature>
<reference evidence="3 4" key="1">
    <citation type="journal article" date="2021" name="BMC Genomics">
        <title>Datura genome reveals duplications of psychoactive alkaloid biosynthetic genes and high mutation rate following tissue culture.</title>
        <authorList>
            <person name="Rajewski A."/>
            <person name="Carter-House D."/>
            <person name="Stajich J."/>
            <person name="Litt A."/>
        </authorList>
    </citation>
    <scope>NUCLEOTIDE SEQUENCE [LARGE SCALE GENOMIC DNA]</scope>
    <source>
        <strain evidence="3">AR-01</strain>
    </source>
</reference>
<accession>A0ABS8VPC7</accession>
<dbReference type="PANTHER" id="PTHR34778:SF6">
    <property type="entry name" value="SHUGOSHIN C-TERMINAL DOMAIN-CONTAINING PROTEIN"/>
    <property type="match status" value="1"/>
</dbReference>
<evidence type="ECO:0000256" key="2">
    <source>
        <dbReference type="SAM" id="MobiDB-lite"/>
    </source>
</evidence>
<proteinExistence type="predicted"/>
<protein>
    <submittedName>
        <fullName evidence="3">Uncharacterized protein</fullName>
    </submittedName>
</protein>
<dbReference type="Proteomes" id="UP000823775">
    <property type="component" value="Unassembled WGS sequence"/>
</dbReference>
<name>A0ABS8VPC7_DATST</name>
<evidence type="ECO:0000256" key="1">
    <source>
        <dbReference type="SAM" id="Coils"/>
    </source>
</evidence>
<feature type="region of interest" description="Disordered" evidence="2">
    <location>
        <begin position="232"/>
        <end position="261"/>
    </location>
</feature>
<dbReference type="PANTHER" id="PTHR34778">
    <property type="entry name" value="OS02G0580700 PROTEIN"/>
    <property type="match status" value="1"/>
</dbReference>
<gene>
    <name evidence="3" type="ORF">HAX54_041273</name>
</gene>
<keyword evidence="4" id="KW-1185">Reference proteome</keyword>
<feature type="compositionally biased region" description="Basic and acidic residues" evidence="2">
    <location>
        <begin position="507"/>
        <end position="520"/>
    </location>
</feature>